<evidence type="ECO:0000313" key="2">
    <source>
        <dbReference type="EMBL" id="KAF2193652.1"/>
    </source>
</evidence>
<evidence type="ECO:0000313" key="3">
    <source>
        <dbReference type="Proteomes" id="UP000800200"/>
    </source>
</evidence>
<proteinExistence type="predicted"/>
<name>A0A6A6ERP0_9PEZI</name>
<protein>
    <submittedName>
        <fullName evidence="2">Uncharacterized protein</fullName>
    </submittedName>
</protein>
<feature type="region of interest" description="Disordered" evidence="1">
    <location>
        <begin position="170"/>
        <end position="194"/>
    </location>
</feature>
<feature type="region of interest" description="Disordered" evidence="1">
    <location>
        <begin position="28"/>
        <end position="69"/>
    </location>
</feature>
<keyword evidence="3" id="KW-1185">Reference proteome</keyword>
<evidence type="ECO:0000256" key="1">
    <source>
        <dbReference type="SAM" id="MobiDB-lite"/>
    </source>
</evidence>
<dbReference type="EMBL" id="ML994613">
    <property type="protein sequence ID" value="KAF2193652.1"/>
    <property type="molecule type" value="Genomic_DNA"/>
</dbReference>
<sequence length="235" mass="27005">MGKYPHPKTHSGQHSWKPLGLRISVAGLPNTDKNQFSKKLSPLQPTKKPAPVQRPKTRASLSPIPTPVQNPQKYETFSAIPDNPGQRIIHFHYELKNGNEPYHQIKQLPEIVFPERNAGKCNYVMSINSSCKVPRWKEKENAPNVRYRRYGMSRNWRRWERAMLWYSEQHSGSEKRRHGEGEGTPLHNMEHDGNESKDMLMHDVKDSESDTGSRVVRRARSHSVCTSCSPNCSSL</sequence>
<dbReference type="Proteomes" id="UP000800200">
    <property type="component" value="Unassembled WGS sequence"/>
</dbReference>
<organism evidence="2 3">
    <name type="scientific">Zopfia rhizophila CBS 207.26</name>
    <dbReference type="NCBI Taxonomy" id="1314779"/>
    <lineage>
        <taxon>Eukaryota</taxon>
        <taxon>Fungi</taxon>
        <taxon>Dikarya</taxon>
        <taxon>Ascomycota</taxon>
        <taxon>Pezizomycotina</taxon>
        <taxon>Dothideomycetes</taxon>
        <taxon>Dothideomycetes incertae sedis</taxon>
        <taxon>Zopfiaceae</taxon>
        <taxon>Zopfia</taxon>
    </lineage>
</organism>
<gene>
    <name evidence="2" type="ORF">K469DRAFT_691180</name>
</gene>
<reference evidence="2" key="1">
    <citation type="journal article" date="2020" name="Stud. Mycol.">
        <title>101 Dothideomycetes genomes: a test case for predicting lifestyles and emergence of pathogens.</title>
        <authorList>
            <person name="Haridas S."/>
            <person name="Albert R."/>
            <person name="Binder M."/>
            <person name="Bloem J."/>
            <person name="Labutti K."/>
            <person name="Salamov A."/>
            <person name="Andreopoulos B."/>
            <person name="Baker S."/>
            <person name="Barry K."/>
            <person name="Bills G."/>
            <person name="Bluhm B."/>
            <person name="Cannon C."/>
            <person name="Castanera R."/>
            <person name="Culley D."/>
            <person name="Daum C."/>
            <person name="Ezra D."/>
            <person name="Gonzalez J."/>
            <person name="Henrissat B."/>
            <person name="Kuo A."/>
            <person name="Liang C."/>
            <person name="Lipzen A."/>
            <person name="Lutzoni F."/>
            <person name="Magnuson J."/>
            <person name="Mondo S."/>
            <person name="Nolan M."/>
            <person name="Ohm R."/>
            <person name="Pangilinan J."/>
            <person name="Park H.-J."/>
            <person name="Ramirez L."/>
            <person name="Alfaro M."/>
            <person name="Sun H."/>
            <person name="Tritt A."/>
            <person name="Yoshinaga Y."/>
            <person name="Zwiers L.-H."/>
            <person name="Turgeon B."/>
            <person name="Goodwin S."/>
            <person name="Spatafora J."/>
            <person name="Crous P."/>
            <person name="Grigoriev I."/>
        </authorList>
    </citation>
    <scope>NUCLEOTIDE SEQUENCE</scope>
    <source>
        <strain evidence="2">CBS 207.26</strain>
    </source>
</reference>
<dbReference type="AlphaFoldDB" id="A0A6A6ERP0"/>
<feature type="compositionally biased region" description="Basic and acidic residues" evidence="1">
    <location>
        <begin position="171"/>
        <end position="181"/>
    </location>
</feature>
<accession>A0A6A6ERP0</accession>